<dbReference type="InterPro" id="IPR001434">
    <property type="entry name" value="OmcB-like_DUF11"/>
</dbReference>
<accession>A0ABX1KH18</accession>
<dbReference type="RefSeq" id="WP_168913172.1">
    <property type="nucleotide sequence ID" value="NZ_JABACI010000004.1"/>
</dbReference>
<dbReference type="InterPro" id="IPR057687">
    <property type="entry name" value="DUF7927"/>
</dbReference>
<keyword evidence="2" id="KW-1133">Transmembrane helix</keyword>
<feature type="region of interest" description="Disordered" evidence="1">
    <location>
        <begin position="784"/>
        <end position="806"/>
    </location>
</feature>
<name>A0ABX1KH18_9MICO</name>
<evidence type="ECO:0000313" key="8">
    <source>
        <dbReference type="Proteomes" id="UP001429745"/>
    </source>
</evidence>
<dbReference type="PANTHER" id="PTHR34819:SF3">
    <property type="entry name" value="CELL SURFACE PROTEIN"/>
    <property type="match status" value="1"/>
</dbReference>
<gene>
    <name evidence="7" type="ORF">HF576_12545</name>
</gene>
<feature type="domain" description="DUF7927" evidence="6">
    <location>
        <begin position="1368"/>
        <end position="1482"/>
    </location>
</feature>
<feature type="domain" description="DUF7927" evidence="6">
    <location>
        <begin position="1622"/>
        <end position="1733"/>
    </location>
</feature>
<feature type="signal peptide" evidence="3">
    <location>
        <begin position="1"/>
        <end position="44"/>
    </location>
</feature>
<evidence type="ECO:0000313" key="7">
    <source>
        <dbReference type="EMBL" id="NLP84681.1"/>
    </source>
</evidence>
<evidence type="ECO:0000256" key="3">
    <source>
        <dbReference type="SAM" id="SignalP"/>
    </source>
</evidence>
<keyword evidence="8" id="KW-1185">Reference proteome</keyword>
<feature type="chain" id="PRO_5047150827" evidence="3">
    <location>
        <begin position="45"/>
        <end position="1923"/>
    </location>
</feature>
<protein>
    <submittedName>
        <fullName evidence="7">DUF11 domain-containing protein</fullName>
    </submittedName>
</protein>
<feature type="domain" description="DUF11" evidence="4">
    <location>
        <begin position="574"/>
        <end position="681"/>
    </location>
</feature>
<dbReference type="InterPro" id="IPR051172">
    <property type="entry name" value="Chlamydia_OmcB"/>
</dbReference>
<dbReference type="InterPro" id="IPR047589">
    <property type="entry name" value="DUF11_rpt"/>
</dbReference>
<feature type="domain" description="DUF7927" evidence="6">
    <location>
        <begin position="995"/>
        <end position="1117"/>
    </location>
</feature>
<feature type="domain" description="DUF7927" evidence="6">
    <location>
        <begin position="1122"/>
        <end position="1241"/>
    </location>
</feature>
<evidence type="ECO:0000259" key="4">
    <source>
        <dbReference type="Pfam" id="PF01345"/>
    </source>
</evidence>
<dbReference type="Proteomes" id="UP001429745">
    <property type="component" value="Unassembled WGS sequence"/>
</dbReference>
<dbReference type="NCBIfam" id="TIGR01451">
    <property type="entry name" value="B_ant_repeat"/>
    <property type="match status" value="4"/>
</dbReference>
<dbReference type="PANTHER" id="PTHR34819">
    <property type="entry name" value="LARGE CYSTEINE-RICH PERIPLASMIC PROTEIN OMCB"/>
    <property type="match status" value="1"/>
</dbReference>
<feature type="domain" description="DUF7927" evidence="6">
    <location>
        <begin position="1490"/>
        <end position="1613"/>
    </location>
</feature>
<dbReference type="Pfam" id="PF25549">
    <property type="entry name" value="DUF7927"/>
    <property type="match status" value="7"/>
</dbReference>
<keyword evidence="2" id="KW-0472">Membrane</keyword>
<evidence type="ECO:0000256" key="2">
    <source>
        <dbReference type="SAM" id="Phobius"/>
    </source>
</evidence>
<dbReference type="Pfam" id="PF01345">
    <property type="entry name" value="DUF11"/>
    <property type="match status" value="1"/>
</dbReference>
<dbReference type="EMBL" id="JABACI010000004">
    <property type="protein sequence ID" value="NLP84681.1"/>
    <property type="molecule type" value="Genomic_DNA"/>
</dbReference>
<proteinExistence type="predicted"/>
<feature type="compositionally biased region" description="Low complexity" evidence="1">
    <location>
        <begin position="784"/>
        <end position="800"/>
    </location>
</feature>
<feature type="domain" description="DUF7507" evidence="5">
    <location>
        <begin position="903"/>
        <end position="979"/>
    </location>
</feature>
<feature type="transmembrane region" description="Helical" evidence="2">
    <location>
        <begin position="1887"/>
        <end position="1908"/>
    </location>
</feature>
<keyword evidence="2" id="KW-0812">Transmembrane</keyword>
<reference evidence="7 8" key="1">
    <citation type="submission" date="2020-04" db="EMBL/GenBank/DDBJ databases">
        <title>CFH 90308 Microbacterium sp.</title>
        <authorList>
            <person name="Nie G."/>
            <person name="Ming H."/>
            <person name="Xia T."/>
        </authorList>
    </citation>
    <scope>NUCLEOTIDE SEQUENCE [LARGE SCALE GENOMIC DNA]</scope>
    <source>
        <strain evidence="7 8">CFH 90308</strain>
    </source>
</reference>
<keyword evidence="3" id="KW-0732">Signal</keyword>
<evidence type="ECO:0000256" key="1">
    <source>
        <dbReference type="SAM" id="MobiDB-lite"/>
    </source>
</evidence>
<organism evidence="7 8">
    <name type="scientific">Microbacterium salsuginis</name>
    <dbReference type="NCBI Taxonomy" id="2722803"/>
    <lineage>
        <taxon>Bacteria</taxon>
        <taxon>Bacillati</taxon>
        <taxon>Actinomycetota</taxon>
        <taxon>Actinomycetes</taxon>
        <taxon>Micrococcales</taxon>
        <taxon>Microbacteriaceae</taxon>
        <taxon>Microbacterium</taxon>
    </lineage>
</organism>
<feature type="domain" description="DUF7927" evidence="6">
    <location>
        <begin position="1246"/>
        <end position="1362"/>
    </location>
</feature>
<feature type="domain" description="DUF7927" evidence="6">
    <location>
        <begin position="1751"/>
        <end position="1872"/>
    </location>
</feature>
<sequence>MPRISAGSTSKRRSAGRRISSVSVVTATVAALMMALLPATAAQAATVYELTARWVDGTATSVKSGDVVTGLWHLNLNDDAAAPVNDPVDNVTVTLVAQNGRFASVPNMCVTTAVDPVSSISPDGRTLVCNLGTQAEGTAVAIQAPITVDGSTGSQVSAAGTIGDQAAALDPIEITNEFAMDIRWGTGAAYVASGANYFETSYEWTLSKGLGSDAGPQTITYDLTIASPQGGAIQIAPQGCTPYDMNIASDGHPWSGGSHPSTHMTSFVGSCSVAQTGPNTFQMTLNGIDYDPANIPTRDSAGNLLPTDQVALASGSLFVRTFNVPGGSTTVTSSAPVYTSATGLTAQDDPSNNSETKTWQPLGTYSSGWGRGYTGSGGTTWDDTYRVAAGTLVGQYLDTGWQRWAHRDDSLLVGMCAPLDTRYVTLEAFYWGTPLGGVPGAPFEYYTGTSPNLDPASPGYNPSAFDCAPAAGWSTTPPANLADVKAVRVVMTQGQAEAHVDDPSITPVANLRIRPGTPAGTEVWSFFSGIHDSPAPNSWTGPDYAGCITNTPGWRYPCTTGFRDVLRIVDAAPAIAKSVDRSAVTPGVPATFTLTYAANGAGQVPPTVDGYQIADTLPVGMTYVPGSASPAPTVTTDLQGRQVLSWTLNGVATNTQNALTYQAIADASVPPGQALVNTATAAYGGVVTAPVAAQVTVSTDGYTSIAKVADTPFIPNLAGDGVGEGSWTVTLRSFDPLPQAFTDTIDILPYVGDSRGTSFAGSYELTEVEAAAGATVYYTTADPATLTDDPADPSNGAAGDPTGGTAGWSTTFTTDATAVRVIGPELPAGATQAFTVHVATDGVEGGDTLVNRAQARAEHTELVMRTSASMTVANYYSATLKKYVQDAAGTWRDANTVEDYPTYRVGDEVPYRIVIENTGQGTLTDLEVTDSLFPEGSFTVDELAPGASETHEFTVTMTGGGSVVNTACGSAAIPSDSGVAPTINCDPAGADVVNYSVAKSSDPVSGTVLHPGDEVTYTVTVTQEGAAPAQALFSDDLSEVLDDADLTSGPTASIGTAAITDGVLSWNGTVPVDGVATVSYTVTIKDSAALAEGGSYFLENGVTSPGCPEAGCPPVEHTIADYSVVKSSDPVDGSNVDEGDSIEYTLTIAQQGEAAYLGASLVDDLSDVLDDATWNSDETATGGTLSFDAATEVLSWSGDLAVGEVVTLTYSVTVTGDGDTHLHNVVSSEGCVSQEVCETEHYTASYTTVKTSDPASGSDVQIGDVIEYTVTVTQSGLGRVVAQFFNDDLTGVLDDATFNNDIVASAGTFTYTDGVISWTGDLGAGDVATVTYSVTVTAAGDTLIGNTVQSPGCESAADCETEHQTGRYETVKTSDPVSGSDVQIGDTVEYTVTVSQVGEAAVEDASFTDDLTAVLDDATWNDDLAESAGTADYSAPTVTWSGDLAVDAVVTVTYSVTVTGTGDMTLTNVVTSDGCVDAVDCTTTHQTGAYAVAKSSDPESGTDVAVGSTITYTVTVEQYGPGAVTGASFEDDLSAVLDDATWSDDLAATAGTATFDPDTEVVEWAGDLAVGGSVTVTYAVTVTGDGDMTLANVVTPGENGECELDSSGDPLCETTHETGRFEYSKMADPIHNSDVQAGDVVTYTVTVVQVGPAAVAASVADDLTDVLDDATYNGDVAATAGTAVVDGSALSWSGDLAPGDEVAITYSVTVTGAGNTTLANVVTTTSPAGECVTAEDGTEECRTIHKTGGYVYAKTADPASGTTVRAGDTVTYTVTVTQRGEGAVIDAVVTDDLSGVLDDATWNDDAAASAGTVAREGSTLTWTGDLSVGQVVTITYSVEVTAAGPAQLRNVVTSPDERAICDPDGACLTQHDVPAPPPGLAVTGGTIAWTSAGIAGLLLLIGAAALLIHHRRRLPTASGEVSR</sequence>
<comment type="caution">
    <text evidence="7">The sequence shown here is derived from an EMBL/GenBank/DDBJ whole genome shotgun (WGS) entry which is preliminary data.</text>
</comment>
<dbReference type="Pfam" id="PF24346">
    <property type="entry name" value="DUF7507"/>
    <property type="match status" value="1"/>
</dbReference>
<evidence type="ECO:0000259" key="5">
    <source>
        <dbReference type="Pfam" id="PF24346"/>
    </source>
</evidence>
<evidence type="ECO:0000259" key="6">
    <source>
        <dbReference type="Pfam" id="PF25549"/>
    </source>
</evidence>
<dbReference type="InterPro" id="IPR055354">
    <property type="entry name" value="DUF7507"/>
</dbReference>